<accession>A0ABU1DCP9</accession>
<keyword evidence="2" id="KW-1185">Reference proteome</keyword>
<evidence type="ECO:0000313" key="2">
    <source>
        <dbReference type="Proteomes" id="UP001181622"/>
    </source>
</evidence>
<protein>
    <recommendedName>
        <fullName evidence="3">Sigma-70, region 4</fullName>
    </recommendedName>
</protein>
<dbReference type="RefSeq" id="WP_309389238.1">
    <property type="nucleotide sequence ID" value="NZ_JADBEO010000007.1"/>
</dbReference>
<proteinExistence type="predicted"/>
<dbReference type="EMBL" id="JADBEO010000007">
    <property type="protein sequence ID" value="MDR4305872.1"/>
    <property type="molecule type" value="Genomic_DNA"/>
</dbReference>
<organism evidence="1 2">
    <name type="scientific">Chelatococcus sambhunathii</name>
    <dbReference type="NCBI Taxonomy" id="363953"/>
    <lineage>
        <taxon>Bacteria</taxon>
        <taxon>Pseudomonadati</taxon>
        <taxon>Pseudomonadota</taxon>
        <taxon>Alphaproteobacteria</taxon>
        <taxon>Hyphomicrobiales</taxon>
        <taxon>Chelatococcaceae</taxon>
        <taxon>Chelatococcus</taxon>
    </lineage>
</organism>
<reference evidence="1" key="1">
    <citation type="submission" date="2020-10" db="EMBL/GenBank/DDBJ databases">
        <authorList>
            <person name="Abbas A."/>
            <person name="Razzaq R."/>
            <person name="Waqas M."/>
            <person name="Abbas N."/>
            <person name="Nielsen T.K."/>
            <person name="Hansen L.H."/>
            <person name="Hussain S."/>
            <person name="Shahid M."/>
        </authorList>
    </citation>
    <scope>NUCLEOTIDE SEQUENCE</scope>
    <source>
        <strain evidence="1">S14</strain>
    </source>
</reference>
<evidence type="ECO:0000313" key="1">
    <source>
        <dbReference type="EMBL" id="MDR4305872.1"/>
    </source>
</evidence>
<sequence length="69" mass="7477">MRSAVEAEPVMPGRRLPHWRFLLQLEADGVRNAAIAATYGVSPAAVSQAMARARRRAAAIHGIIQTPEN</sequence>
<evidence type="ECO:0008006" key="3">
    <source>
        <dbReference type="Google" id="ProtNLM"/>
    </source>
</evidence>
<name>A0ABU1DCP9_9HYPH</name>
<dbReference type="Proteomes" id="UP001181622">
    <property type="component" value="Unassembled WGS sequence"/>
</dbReference>
<gene>
    <name evidence="1" type="ORF">IHQ68_04430</name>
</gene>
<comment type="caution">
    <text evidence="1">The sequence shown here is derived from an EMBL/GenBank/DDBJ whole genome shotgun (WGS) entry which is preliminary data.</text>
</comment>